<accession>A0A8J6JH11</accession>
<gene>
    <name evidence="1" type="ORF">H8S57_15665</name>
</gene>
<protein>
    <submittedName>
        <fullName evidence="1">Uncharacterized protein</fullName>
    </submittedName>
</protein>
<organism evidence="1 2">
    <name type="scientific">Lawsonibacter hominis</name>
    <dbReference type="NCBI Taxonomy" id="2763053"/>
    <lineage>
        <taxon>Bacteria</taxon>
        <taxon>Bacillati</taxon>
        <taxon>Bacillota</taxon>
        <taxon>Clostridia</taxon>
        <taxon>Eubacteriales</taxon>
        <taxon>Oscillospiraceae</taxon>
        <taxon>Lawsonibacter</taxon>
    </lineage>
</organism>
<proteinExistence type="predicted"/>
<evidence type="ECO:0000313" key="1">
    <source>
        <dbReference type="EMBL" id="MBC5735147.1"/>
    </source>
</evidence>
<keyword evidence="2" id="KW-1185">Reference proteome</keyword>
<comment type="caution">
    <text evidence="1">The sequence shown here is derived from an EMBL/GenBank/DDBJ whole genome shotgun (WGS) entry which is preliminary data.</text>
</comment>
<dbReference type="Proteomes" id="UP000661435">
    <property type="component" value="Unassembled WGS sequence"/>
</dbReference>
<name>A0A8J6JH11_9FIRM</name>
<reference evidence="1" key="1">
    <citation type="submission" date="2020-08" db="EMBL/GenBank/DDBJ databases">
        <title>Genome public.</title>
        <authorList>
            <person name="Liu C."/>
            <person name="Sun Q."/>
        </authorList>
    </citation>
    <scope>NUCLEOTIDE SEQUENCE</scope>
    <source>
        <strain evidence="1">NSJ-51</strain>
    </source>
</reference>
<dbReference type="AlphaFoldDB" id="A0A8J6JH11"/>
<dbReference type="EMBL" id="JACOPP010000039">
    <property type="protein sequence ID" value="MBC5735147.1"/>
    <property type="molecule type" value="Genomic_DNA"/>
</dbReference>
<evidence type="ECO:0000313" key="2">
    <source>
        <dbReference type="Proteomes" id="UP000661435"/>
    </source>
</evidence>
<sequence>MLMQAVVIEVQWERLLVLDLDTRQTILVNTPDARRFRPGDLIRIRYNGVMANSIPPQISASNIAVIPRDTVPPAVFPPAVFPPVFFPPIVRPPAGCRRCPPFARPPFGPGFRPW</sequence>